<keyword evidence="1" id="KW-0479">Metal-binding</keyword>
<gene>
    <name evidence="3" type="ORF">GQ588_12070</name>
</gene>
<accession>A0A857DLS2</accession>
<dbReference type="CDD" id="cd03522">
    <property type="entry name" value="MoeA_like"/>
    <property type="match status" value="1"/>
</dbReference>
<comment type="similarity">
    <text evidence="1">Belongs to the MoeA family.</text>
</comment>
<evidence type="ECO:0000259" key="2">
    <source>
        <dbReference type="SMART" id="SM00852"/>
    </source>
</evidence>
<keyword evidence="1" id="KW-0808">Transferase</keyword>
<dbReference type="Gene3D" id="3.40.980.10">
    <property type="entry name" value="MoaB/Mog-like domain"/>
    <property type="match status" value="1"/>
</dbReference>
<dbReference type="SUPFAM" id="SSF53218">
    <property type="entry name" value="Molybdenum cofactor biosynthesis proteins"/>
    <property type="match status" value="1"/>
</dbReference>
<dbReference type="GO" id="GO:0006777">
    <property type="term" value="P:Mo-molybdopterin cofactor biosynthetic process"/>
    <property type="evidence" value="ECO:0007669"/>
    <property type="project" value="UniProtKB-UniRule"/>
</dbReference>
<dbReference type="Proteomes" id="UP000430508">
    <property type="component" value="Chromosome"/>
</dbReference>
<feature type="domain" description="MoaB/Mog" evidence="2">
    <location>
        <begin position="174"/>
        <end position="306"/>
    </location>
</feature>
<protein>
    <recommendedName>
        <fullName evidence="1">Molybdopterin molybdenumtransferase</fullName>
        <ecNumber evidence="1">2.10.1.1</ecNumber>
    </recommendedName>
</protein>
<dbReference type="GO" id="GO:0046872">
    <property type="term" value="F:metal ion binding"/>
    <property type="evidence" value="ECO:0007669"/>
    <property type="project" value="UniProtKB-UniRule"/>
</dbReference>
<evidence type="ECO:0000313" key="4">
    <source>
        <dbReference type="Proteomes" id="UP000430508"/>
    </source>
</evidence>
<dbReference type="InterPro" id="IPR001453">
    <property type="entry name" value="MoaB/Mog_dom"/>
</dbReference>
<sequence length="339" mass="37701">MKKIAVQDAVGMTLCHDITKVIPGEFKGPAFKRNHVIKQEDIEELLSLGKEHIYVWEENADEIHEDDAAIRMAQAVMGQNISFSEPQEGKTTLISTQKGLLRIKSSLLHEINSIEHVTIPSLPNNFKVEVNQKVAATRIIPLVTKEENIRKVEELCTLYGPVFHVEPYIKLRVGIVITGSEVYKGRIKDKFGPVIRKKLEYFGAEIIGQEYCPDELELIQAKITGYMEQKADMIIMTGGMSVDPDDLTPGAIRSTGADVVTYGVPVQPGNMFMLAYLNGIPILGVPGAAAYYKTTVLDAVLPKIFAGETLNKNDFIRMGEGGLCLNCQMCQYPNCYFCR</sequence>
<comment type="cofactor">
    <cofactor evidence="1">
        <name>Mg(2+)</name>
        <dbReference type="ChEBI" id="CHEBI:18420"/>
    </cofactor>
</comment>
<keyword evidence="1" id="KW-0460">Magnesium</keyword>
<dbReference type="PANTHER" id="PTHR10192:SF28">
    <property type="entry name" value="MOLYBDOPTERIN MOLYBDENUMTRANSFERASE"/>
    <property type="match status" value="1"/>
</dbReference>
<dbReference type="RefSeq" id="WP_019225269.1">
    <property type="nucleotide sequence ID" value="NZ_CP046996.1"/>
</dbReference>
<dbReference type="GO" id="GO:0061599">
    <property type="term" value="F:molybdopterin molybdotransferase activity"/>
    <property type="evidence" value="ECO:0007669"/>
    <property type="project" value="UniProtKB-UniRule"/>
</dbReference>
<dbReference type="EC" id="2.10.1.1" evidence="1"/>
<proteinExistence type="inferred from homology"/>
<dbReference type="SMART" id="SM00852">
    <property type="entry name" value="MoCF_biosynth"/>
    <property type="match status" value="1"/>
</dbReference>
<dbReference type="Pfam" id="PF00994">
    <property type="entry name" value="MoCF_biosynth"/>
    <property type="match status" value="1"/>
</dbReference>
<keyword evidence="1" id="KW-0500">Molybdenum</keyword>
<dbReference type="UniPathway" id="UPA00344"/>
<dbReference type="InterPro" id="IPR036425">
    <property type="entry name" value="MoaB/Mog-like_dom_sf"/>
</dbReference>
<dbReference type="InterPro" id="IPR038987">
    <property type="entry name" value="MoeA-like"/>
</dbReference>
<dbReference type="EMBL" id="CP046996">
    <property type="protein sequence ID" value="QHA01325.1"/>
    <property type="molecule type" value="Genomic_DNA"/>
</dbReference>
<organism evidence="3 4">
    <name type="scientific">Dehalobacter restrictus</name>
    <dbReference type="NCBI Taxonomy" id="55583"/>
    <lineage>
        <taxon>Bacteria</taxon>
        <taxon>Bacillati</taxon>
        <taxon>Bacillota</taxon>
        <taxon>Clostridia</taxon>
        <taxon>Eubacteriales</taxon>
        <taxon>Desulfitobacteriaceae</taxon>
        <taxon>Dehalobacter</taxon>
    </lineage>
</organism>
<name>A0A857DLS2_9FIRM</name>
<reference evidence="3 4" key="1">
    <citation type="submission" date="2019-12" db="EMBL/GenBank/DDBJ databases">
        <title>Sequence classification of anaerobic respiratory reductive dehalogenases: First we see many, then we see few.</title>
        <authorList>
            <person name="Molenda O."/>
            <person name="Puentes Jacome L.A."/>
            <person name="Cao X."/>
            <person name="Nesbo C.L."/>
            <person name="Tang S."/>
            <person name="Morson N."/>
            <person name="Patron J."/>
            <person name="Lomheim L."/>
            <person name="Wishart D.S."/>
            <person name="Edwards E.A."/>
        </authorList>
    </citation>
    <scope>NUCLEOTIDE SEQUENCE [LARGE SCALE GENOMIC DNA]</scope>
    <source>
        <strain evidence="3 4">12DCA</strain>
    </source>
</reference>
<comment type="pathway">
    <text evidence="1">Cofactor biosynthesis; molybdopterin biosynthesis.</text>
</comment>
<evidence type="ECO:0000313" key="3">
    <source>
        <dbReference type="EMBL" id="QHA01325.1"/>
    </source>
</evidence>
<dbReference type="PANTHER" id="PTHR10192">
    <property type="entry name" value="MOLYBDOPTERIN BIOSYNTHESIS PROTEIN"/>
    <property type="match status" value="1"/>
</dbReference>
<dbReference type="AlphaFoldDB" id="A0A857DLS2"/>
<dbReference type="GO" id="GO:0005829">
    <property type="term" value="C:cytosol"/>
    <property type="evidence" value="ECO:0007669"/>
    <property type="project" value="TreeGrafter"/>
</dbReference>
<comment type="function">
    <text evidence="1">Catalyzes the insertion of molybdate into adenylated molybdopterin with the concomitant release of AMP.</text>
</comment>
<keyword evidence="1" id="KW-0501">Molybdenum cofactor biosynthesis</keyword>
<evidence type="ECO:0000256" key="1">
    <source>
        <dbReference type="RuleBase" id="RU365090"/>
    </source>
</evidence>
<comment type="catalytic activity">
    <reaction evidence="1">
        <text>adenylyl-molybdopterin + molybdate = Mo-molybdopterin + AMP + H(+)</text>
        <dbReference type="Rhea" id="RHEA:35047"/>
        <dbReference type="ChEBI" id="CHEBI:15378"/>
        <dbReference type="ChEBI" id="CHEBI:36264"/>
        <dbReference type="ChEBI" id="CHEBI:62727"/>
        <dbReference type="ChEBI" id="CHEBI:71302"/>
        <dbReference type="ChEBI" id="CHEBI:456215"/>
    </reaction>
</comment>